<dbReference type="EMBL" id="JACHHT010000001">
    <property type="protein sequence ID" value="MBB6520793.1"/>
    <property type="molecule type" value="Genomic_DNA"/>
</dbReference>
<sequence length="609" mass="68844">MKPLALVTCVSALALFGCNEQATETTVQKDDQKAAAPTAQQAKAFLEKANEELGKSLEDYARASWIAATYINDDSQYLEAKAAAEFSLLSVKLAKEAASYDKVELDESSRRQLDALKLTLSFPAPNDPAQAKRLAEIGSKMQGMYGKGKYCNDERCYNLGEMSAVFANSRDPELLKELWAGWREVSPPMRPLYQEQVSIANKGAQDLGFDNLSVLWRSNYDMDPDAFAADADAQWEKVKPLYDSLQCHVRTKLNEHYGDDVVPADGKIPAHLLGNMWAQTWGNVYELVKPEGVEQSYDLTELIEKSGMSEMDMVKTGEAFFSSLGFEELPETFWERSQFTKPRDRDVVCHASAWDVDNVDDLRIKMCIQKNGEDFQTIHHELGHNYYQRAYNKQPILFRGSANDGFHEALGDVVSLSITPSYLVQIGLLDKEPPASEDLGFLMQQALDKIAFLPFGLLVDKWRWQVFNGDLKPSDYNKGWWELREKYQGITPPVARSEADFDPGAKYHVPGNTPYTRYFLAFIQQFQFHRALCEKAGYQGPLHRCSVYNNKDVGNSLQAMMEMGSSRPWQDAMEAITGQRELDASAIIDYFAPLKVWLDEQNKGRQCGW</sequence>
<keyword evidence="3" id="KW-0325">Glycoprotein</keyword>
<dbReference type="Pfam" id="PF01401">
    <property type="entry name" value="Peptidase_M2"/>
    <property type="match status" value="1"/>
</dbReference>
<feature type="active site" description="Proton donor 1" evidence="4">
    <location>
        <position position="508"/>
    </location>
</feature>
<dbReference type="GO" id="GO:0006508">
    <property type="term" value="P:proteolysis"/>
    <property type="evidence" value="ECO:0007669"/>
    <property type="project" value="InterPro"/>
</dbReference>
<gene>
    <name evidence="11" type="ORF">HNR48_001071</name>
</gene>
<keyword evidence="11" id="KW-0121">Carboxypeptidase</keyword>
<keyword evidence="1 10" id="KW-0732">Signal</keyword>
<reference evidence="11 12" key="1">
    <citation type="submission" date="2020-08" db="EMBL/GenBank/DDBJ databases">
        <title>Genomic Encyclopedia of Type Strains, Phase IV (KMG-IV): sequencing the most valuable type-strain genomes for metagenomic binning, comparative biology and taxonomic classification.</title>
        <authorList>
            <person name="Goeker M."/>
        </authorList>
    </citation>
    <scope>NUCLEOTIDE SEQUENCE [LARGE SCALE GENOMIC DNA]</scope>
    <source>
        <strain evidence="11 12">DSM 22368</strain>
    </source>
</reference>
<keyword evidence="7" id="KW-0479">Metal-binding</keyword>
<feature type="binding site" evidence="6">
    <location>
        <position position="220"/>
    </location>
    <ligand>
        <name>chloride</name>
        <dbReference type="ChEBI" id="CHEBI:17996"/>
        <label>1</label>
    </ligand>
</feature>
<feature type="active site" description="Proton acceptor 2" evidence="5">
    <location>
        <position position="381"/>
    </location>
</feature>
<evidence type="ECO:0000313" key="11">
    <source>
        <dbReference type="EMBL" id="MBB6520793.1"/>
    </source>
</evidence>
<protein>
    <submittedName>
        <fullName evidence="11">Peptidyl-dipeptidase A</fullName>
        <ecNumber evidence="11">3.4.15.1</ecNumber>
    </submittedName>
</protein>
<dbReference type="PANTHER" id="PTHR10514:SF27">
    <property type="entry name" value="ANGIOTENSIN-CONVERTING ENZYME"/>
    <property type="match status" value="1"/>
</dbReference>
<dbReference type="GO" id="GO:0004180">
    <property type="term" value="F:carboxypeptidase activity"/>
    <property type="evidence" value="ECO:0007669"/>
    <property type="project" value="UniProtKB-KW"/>
</dbReference>
<dbReference type="GO" id="GO:0016020">
    <property type="term" value="C:membrane"/>
    <property type="evidence" value="ECO:0007669"/>
    <property type="project" value="InterPro"/>
</dbReference>
<feature type="disulfide bond" evidence="8">
    <location>
        <begin position="151"/>
        <end position="156"/>
    </location>
</feature>
<keyword evidence="11" id="KW-0378">Hydrolase</keyword>
<dbReference type="SUPFAM" id="SSF55486">
    <property type="entry name" value="Metalloproteases ('zincins'), catalytic domain"/>
    <property type="match status" value="1"/>
</dbReference>
<feature type="binding site" evidence="9">
    <location>
        <position position="384"/>
    </location>
    <ligand>
        <name>Zn(2+)</name>
        <dbReference type="ChEBI" id="CHEBI:29105"/>
        <label>2</label>
        <note>catalytic</note>
    </ligand>
</feature>
<feature type="active site" description="Proton donor 2" evidence="5">
    <location>
        <position position="508"/>
    </location>
</feature>
<keyword evidence="7" id="KW-0862">Zinc</keyword>
<evidence type="ECO:0000256" key="10">
    <source>
        <dbReference type="SAM" id="SignalP"/>
    </source>
</evidence>
<dbReference type="GO" id="GO:0008237">
    <property type="term" value="F:metallopeptidase activity"/>
    <property type="evidence" value="ECO:0007669"/>
    <property type="project" value="InterPro"/>
</dbReference>
<proteinExistence type="predicted"/>
<feature type="binding site" evidence="7">
    <location>
        <position position="384"/>
    </location>
    <ligand>
        <name>Zn(2+)</name>
        <dbReference type="ChEBI" id="CHEBI:29105"/>
        <label>1</label>
        <note>catalytic</note>
    </ligand>
</feature>
<evidence type="ECO:0000256" key="8">
    <source>
        <dbReference type="PIRSR" id="PIRSR601548-4"/>
    </source>
</evidence>
<keyword evidence="12" id="KW-1185">Reference proteome</keyword>
<dbReference type="InterPro" id="IPR001548">
    <property type="entry name" value="Peptidase_M2"/>
</dbReference>
<evidence type="ECO:0000256" key="2">
    <source>
        <dbReference type="ARBA" id="ARBA00023157"/>
    </source>
</evidence>
<dbReference type="GO" id="GO:0008241">
    <property type="term" value="F:peptidyl-dipeptidase activity"/>
    <property type="evidence" value="ECO:0007669"/>
    <property type="project" value="UniProtKB-EC"/>
</dbReference>
<dbReference type="PRINTS" id="PR00791">
    <property type="entry name" value="PEPDIPTASEA"/>
</dbReference>
<dbReference type="Gene3D" id="1.10.1370.30">
    <property type="match status" value="2"/>
</dbReference>
<keyword evidence="11" id="KW-0645">Protease</keyword>
<dbReference type="AlphaFoldDB" id="A0A7X0JSD2"/>
<evidence type="ECO:0000313" key="12">
    <source>
        <dbReference type="Proteomes" id="UP000528457"/>
    </source>
</evidence>
<evidence type="ECO:0000256" key="3">
    <source>
        <dbReference type="ARBA" id="ARBA00023180"/>
    </source>
</evidence>
<feature type="disulfide bond" evidence="8">
    <location>
        <begin position="533"/>
        <end position="545"/>
    </location>
</feature>
<dbReference type="InParanoid" id="A0A7X0JSD2"/>
<feature type="binding site" evidence="7">
    <location>
        <position position="408"/>
    </location>
    <ligand>
        <name>Zn(2+)</name>
        <dbReference type="ChEBI" id="CHEBI:29105"/>
        <label>1</label>
        <note>catalytic</note>
    </ligand>
</feature>
<feature type="binding site" evidence="9">
    <location>
        <position position="408"/>
    </location>
    <ligand>
        <name>Zn(2+)</name>
        <dbReference type="ChEBI" id="CHEBI:29105"/>
        <label>2</label>
        <note>catalytic</note>
    </ligand>
</feature>
<evidence type="ECO:0000256" key="1">
    <source>
        <dbReference type="ARBA" id="ARBA00022729"/>
    </source>
</evidence>
<dbReference type="EC" id="3.4.15.1" evidence="11"/>
<name>A0A7X0JSD2_9GAMM</name>
<dbReference type="PANTHER" id="PTHR10514">
    <property type="entry name" value="ANGIOTENSIN-CONVERTING ENZYME"/>
    <property type="match status" value="1"/>
</dbReference>
<dbReference type="PROSITE" id="PS51257">
    <property type="entry name" value="PROKAR_LIPOPROTEIN"/>
    <property type="match status" value="1"/>
</dbReference>
<dbReference type="Proteomes" id="UP000528457">
    <property type="component" value="Unassembled WGS sequence"/>
</dbReference>
<evidence type="ECO:0000256" key="7">
    <source>
        <dbReference type="PIRSR" id="PIRSR601548-3"/>
    </source>
</evidence>
<comment type="caution">
    <text evidence="11">The sequence shown here is derived from an EMBL/GenBank/DDBJ whole genome shotgun (WGS) entry which is preliminary data.</text>
</comment>
<feature type="binding site" evidence="6">
    <location>
        <position position="517"/>
    </location>
    <ligand>
        <name>chloride</name>
        <dbReference type="ChEBI" id="CHEBI:17996"/>
        <label>1</label>
    </ligand>
</feature>
<feature type="disulfide bond" evidence="8">
    <location>
        <begin position="349"/>
        <end position="367"/>
    </location>
</feature>
<dbReference type="FunFam" id="1.10.1370.30:FF:000005">
    <property type="entry name" value="Angiotensin-converting enzyme"/>
    <property type="match status" value="1"/>
</dbReference>
<dbReference type="RefSeq" id="WP_166850217.1">
    <property type="nucleotide sequence ID" value="NZ_JAAONY010000001.1"/>
</dbReference>
<keyword evidence="2 8" id="KW-1015">Disulfide bond</keyword>
<evidence type="ECO:0000256" key="5">
    <source>
        <dbReference type="PIRSR" id="PIRSR601548-11"/>
    </source>
</evidence>
<organism evidence="11 12">
    <name type="scientific">Pseudoteredinibacter isoporae</name>
    <dbReference type="NCBI Taxonomy" id="570281"/>
    <lineage>
        <taxon>Bacteria</taxon>
        <taxon>Pseudomonadati</taxon>
        <taxon>Pseudomonadota</taxon>
        <taxon>Gammaproteobacteria</taxon>
        <taxon>Cellvibrionales</taxon>
        <taxon>Cellvibrionaceae</taxon>
        <taxon>Pseudoteredinibacter</taxon>
    </lineage>
</organism>
<feature type="binding site" evidence="9">
    <location>
        <position position="380"/>
    </location>
    <ligand>
        <name>Zn(2+)</name>
        <dbReference type="ChEBI" id="CHEBI:29105"/>
        <label>2</label>
        <note>catalytic</note>
    </ligand>
</feature>
<evidence type="ECO:0000256" key="4">
    <source>
        <dbReference type="PIRSR" id="PIRSR601548-1"/>
    </source>
</evidence>
<feature type="chain" id="PRO_5031440918" evidence="10">
    <location>
        <begin position="23"/>
        <end position="609"/>
    </location>
</feature>
<feature type="binding site" evidence="7">
    <location>
        <position position="380"/>
    </location>
    <ligand>
        <name>Zn(2+)</name>
        <dbReference type="ChEBI" id="CHEBI:29105"/>
        <label>1</label>
        <note>catalytic</note>
    </ligand>
</feature>
<accession>A0A7X0JSD2</accession>
<evidence type="ECO:0000256" key="6">
    <source>
        <dbReference type="PIRSR" id="PIRSR601548-2"/>
    </source>
</evidence>
<dbReference type="CDD" id="cd06461">
    <property type="entry name" value="M2_ACE"/>
    <property type="match status" value="1"/>
</dbReference>
<evidence type="ECO:0000256" key="9">
    <source>
        <dbReference type="PIRSR" id="PIRSR601548-8"/>
    </source>
</evidence>
<feature type="signal peptide" evidence="10">
    <location>
        <begin position="1"/>
        <end position="22"/>
    </location>
</feature>
<feature type="active site" description="Proton acceptor 1" evidence="4">
    <location>
        <position position="381"/>
    </location>
</feature>
<dbReference type="PROSITE" id="PS52011">
    <property type="entry name" value="PEPTIDASE_M2"/>
    <property type="match status" value="1"/>
</dbReference>